<dbReference type="EMBL" id="ALBS01000048">
    <property type="protein sequence ID" value="EJT51679.1"/>
    <property type="molecule type" value="Genomic_DNA"/>
</dbReference>
<protein>
    <submittedName>
        <fullName evidence="1">Uncharacterized protein</fullName>
    </submittedName>
</protein>
<gene>
    <name evidence="1" type="ORF">A1Q1_07091</name>
</gene>
<sequence length="262" mass="28764">MINHSSLQEFNCPKPEPIPSATLNGKLYYRGGKPPVGKLQPGKVDLMLFAPLRGLNENEEVKFLYGPHSNAMLFAEYGFTETHDDSEDGAGVFWPNGDVDVNPWVEAMWESQLGGTEEGERKRAFLEDEGMWGHNRLAANGGEPAPSTGLMLTLLVMVTPPEEFPTIVATSRHGGLKSRAFTRPLKQAAYRQLAGLCQDVLLEALESGKKVDKLAKTIRADDEDRNSKEIAVRSVRGLIREQESISRTILDVVESGAGIPGF</sequence>
<organism evidence="1 2">
    <name type="scientific">Trichosporon asahii var. asahii (strain ATCC 90039 / CBS 2479 / JCM 2466 / KCTC 7840 / NBRC 103889/ NCYC 2677 / UAMH 7654)</name>
    <name type="common">Yeast</name>
    <dbReference type="NCBI Taxonomy" id="1186058"/>
    <lineage>
        <taxon>Eukaryota</taxon>
        <taxon>Fungi</taxon>
        <taxon>Dikarya</taxon>
        <taxon>Basidiomycota</taxon>
        <taxon>Agaricomycotina</taxon>
        <taxon>Tremellomycetes</taxon>
        <taxon>Trichosporonales</taxon>
        <taxon>Trichosporonaceae</taxon>
        <taxon>Trichosporon</taxon>
    </lineage>
</organism>
<dbReference type="HOGENOM" id="CLU_041939_2_0_1"/>
<name>J6F3V8_TRIAS</name>
<proteinExistence type="predicted"/>
<reference evidence="1 2" key="1">
    <citation type="journal article" date="2012" name="Eukaryot. Cell">
        <title>Draft genome sequence of CBS 2479, the standard type strain of Trichosporon asahii.</title>
        <authorList>
            <person name="Yang R.Y."/>
            <person name="Li H.T."/>
            <person name="Zhu H."/>
            <person name="Zhou G.P."/>
            <person name="Wang M."/>
            <person name="Wang L."/>
        </authorList>
    </citation>
    <scope>NUCLEOTIDE SEQUENCE [LARGE SCALE GENOMIC DNA]</scope>
    <source>
        <strain evidence="2">ATCC 90039 / CBS 2479 / JCM 2466 / KCTC 7840 / NCYC 2677 / UAMH 7654</strain>
    </source>
</reference>
<evidence type="ECO:0000313" key="2">
    <source>
        <dbReference type="Proteomes" id="UP000002748"/>
    </source>
</evidence>
<dbReference type="GeneID" id="25990603"/>
<accession>J6F3V8</accession>
<evidence type="ECO:0000313" key="1">
    <source>
        <dbReference type="EMBL" id="EJT51679.1"/>
    </source>
</evidence>
<dbReference type="OrthoDB" id="341421at2759"/>
<dbReference type="Proteomes" id="UP000002748">
    <property type="component" value="Unassembled WGS sequence"/>
</dbReference>
<dbReference type="KEGG" id="tasa:A1Q1_07091"/>
<dbReference type="RefSeq" id="XP_014182815.1">
    <property type="nucleotide sequence ID" value="XM_014327340.1"/>
</dbReference>
<dbReference type="AlphaFoldDB" id="J6F3V8"/>
<dbReference type="VEuPathDB" id="FungiDB:A1Q1_07091"/>
<comment type="caution">
    <text evidence="1">The sequence shown here is derived from an EMBL/GenBank/DDBJ whole genome shotgun (WGS) entry which is preliminary data.</text>
</comment>